<accession>E4ZMG6</accession>
<evidence type="ECO:0000313" key="3">
    <source>
        <dbReference type="Proteomes" id="UP000002668"/>
    </source>
</evidence>
<dbReference type="AlphaFoldDB" id="E4ZMG6"/>
<reference evidence="3" key="1">
    <citation type="journal article" date="2011" name="Nat. Commun.">
        <title>Effector diversification within compartments of the Leptosphaeria maculans genome affected by Repeat-Induced Point mutations.</title>
        <authorList>
            <person name="Rouxel T."/>
            <person name="Grandaubert J."/>
            <person name="Hane J.K."/>
            <person name="Hoede C."/>
            <person name="van de Wouw A.P."/>
            <person name="Couloux A."/>
            <person name="Dominguez V."/>
            <person name="Anthouard V."/>
            <person name="Bally P."/>
            <person name="Bourras S."/>
            <person name="Cozijnsen A.J."/>
            <person name="Ciuffetti L.M."/>
            <person name="Degrave A."/>
            <person name="Dilmaghani A."/>
            <person name="Duret L."/>
            <person name="Fudal I."/>
            <person name="Goodwin S.B."/>
            <person name="Gout L."/>
            <person name="Glaser N."/>
            <person name="Linglin J."/>
            <person name="Kema G.H.J."/>
            <person name="Lapalu N."/>
            <person name="Lawrence C.B."/>
            <person name="May K."/>
            <person name="Meyer M."/>
            <person name="Ollivier B."/>
            <person name="Poulain J."/>
            <person name="Schoch C.L."/>
            <person name="Simon A."/>
            <person name="Spatafora J.W."/>
            <person name="Stachowiak A."/>
            <person name="Turgeon B.G."/>
            <person name="Tyler B.M."/>
            <person name="Vincent D."/>
            <person name="Weissenbach J."/>
            <person name="Amselem J."/>
            <person name="Quesneville H."/>
            <person name="Oliver R.P."/>
            <person name="Wincker P."/>
            <person name="Balesdent M.-H."/>
            <person name="Howlett B.J."/>
        </authorList>
    </citation>
    <scope>NUCLEOTIDE SEQUENCE [LARGE SCALE GENOMIC DNA]</scope>
    <source>
        <strain evidence="3">JN3 / isolate v23.1.3 / race Av1-4-5-6-7-8</strain>
    </source>
</reference>
<dbReference type="HOGENOM" id="CLU_1678220_0_0_1"/>
<evidence type="ECO:0000256" key="1">
    <source>
        <dbReference type="SAM" id="MobiDB-lite"/>
    </source>
</evidence>
<keyword evidence="3" id="KW-1185">Reference proteome</keyword>
<dbReference type="EMBL" id="FP929094">
    <property type="protein sequence ID" value="CBX92835.1"/>
    <property type="molecule type" value="Genomic_DNA"/>
</dbReference>
<organism evidence="3">
    <name type="scientific">Leptosphaeria maculans (strain JN3 / isolate v23.1.3 / race Av1-4-5-6-7-8)</name>
    <name type="common">Blackleg fungus</name>
    <name type="synonym">Phoma lingam</name>
    <dbReference type="NCBI Taxonomy" id="985895"/>
    <lineage>
        <taxon>Eukaryota</taxon>
        <taxon>Fungi</taxon>
        <taxon>Dikarya</taxon>
        <taxon>Ascomycota</taxon>
        <taxon>Pezizomycotina</taxon>
        <taxon>Dothideomycetes</taxon>
        <taxon>Pleosporomycetidae</taxon>
        <taxon>Pleosporales</taxon>
        <taxon>Pleosporineae</taxon>
        <taxon>Leptosphaeriaceae</taxon>
        <taxon>Plenodomus</taxon>
        <taxon>Plenodomus lingam/Leptosphaeria maculans species complex</taxon>
    </lineage>
</organism>
<proteinExistence type="predicted"/>
<name>E4ZMG6_LEPMJ</name>
<evidence type="ECO:0000313" key="2">
    <source>
        <dbReference type="EMBL" id="CBX92835.1"/>
    </source>
</evidence>
<sequence length="157" mass="16832">MAKLATSSKAGFWLGRRTPIPPYTAVCPSVSEKLAVGNISPTAAGGRNRANTFDRLSLHRSNGVRARERGTEEECGQPKGGPSRVGDPPAQCFNVGVTTVRDLAISHQAFAIKTRPVLVLPYLSSWSLSRARCLPSGSLPCRVPSIHSSSSAHRRQQ</sequence>
<gene>
    <name evidence="2" type="ORF">LEMA_P055410.1</name>
</gene>
<feature type="region of interest" description="Disordered" evidence="1">
    <location>
        <begin position="62"/>
        <end position="88"/>
    </location>
</feature>
<dbReference type="VEuPathDB" id="FungiDB:LEMA_P055410.1"/>
<dbReference type="InParanoid" id="E4ZMG6"/>
<protein>
    <submittedName>
        <fullName evidence="2">Predicted protein</fullName>
    </submittedName>
</protein>
<dbReference type="Proteomes" id="UP000002668">
    <property type="component" value="Genome"/>
</dbReference>